<evidence type="ECO:0000313" key="1">
    <source>
        <dbReference type="EMBL" id="TXF85650.1"/>
    </source>
</evidence>
<dbReference type="EMBL" id="VOXD01000045">
    <property type="protein sequence ID" value="TXF85650.1"/>
    <property type="molecule type" value="Genomic_DNA"/>
</dbReference>
<feature type="non-terminal residue" evidence="1">
    <location>
        <position position="67"/>
    </location>
</feature>
<comment type="caution">
    <text evidence="1">The sequence shown here is derived from an EMBL/GenBank/DDBJ whole genome shotgun (WGS) entry which is preliminary data.</text>
</comment>
<proteinExistence type="predicted"/>
<dbReference type="AlphaFoldDB" id="A0A5C7F7V3"/>
<keyword evidence="2" id="KW-1185">Reference proteome</keyword>
<sequence>MAKKTKKTRSLEELFTDPEQVKRMQSHLYSGKPILERGGGFAEMLQAMVNATLQGEAAAHIAEDRLE</sequence>
<reference evidence="1 2" key="1">
    <citation type="submission" date="2019-08" db="EMBL/GenBank/DDBJ databases">
        <title>Lewinella sp. strain SSH13 Genome sequencing and assembly.</title>
        <authorList>
            <person name="Kim I."/>
        </authorList>
    </citation>
    <scope>NUCLEOTIDE SEQUENCE [LARGE SCALE GENOMIC DNA]</scope>
    <source>
        <strain evidence="1 2">SSH13</strain>
    </source>
</reference>
<dbReference type="Proteomes" id="UP000321907">
    <property type="component" value="Unassembled WGS sequence"/>
</dbReference>
<accession>A0A5C7F7V3</accession>
<gene>
    <name evidence="1" type="ORF">FUA23_20340</name>
</gene>
<protein>
    <submittedName>
        <fullName evidence="1">Uncharacterized protein</fullName>
    </submittedName>
</protein>
<organism evidence="1 2">
    <name type="scientific">Neolewinella aurantiaca</name>
    <dbReference type="NCBI Taxonomy" id="2602767"/>
    <lineage>
        <taxon>Bacteria</taxon>
        <taxon>Pseudomonadati</taxon>
        <taxon>Bacteroidota</taxon>
        <taxon>Saprospiria</taxon>
        <taxon>Saprospirales</taxon>
        <taxon>Lewinellaceae</taxon>
        <taxon>Neolewinella</taxon>
    </lineage>
</organism>
<evidence type="ECO:0000313" key="2">
    <source>
        <dbReference type="Proteomes" id="UP000321907"/>
    </source>
</evidence>
<name>A0A5C7F7V3_9BACT</name>